<evidence type="ECO:0000256" key="1">
    <source>
        <dbReference type="ARBA" id="ARBA00004651"/>
    </source>
</evidence>
<comment type="subcellular location">
    <subcellularLocation>
        <location evidence="1 9">Cell membrane</location>
        <topology evidence="1 9">Multi-pass membrane protein</topology>
    </subcellularLocation>
</comment>
<keyword evidence="4 9" id="KW-1003">Cell membrane</keyword>
<feature type="transmembrane region" description="Helical" evidence="9">
    <location>
        <begin position="206"/>
        <end position="224"/>
    </location>
</feature>
<evidence type="ECO:0000256" key="5">
    <source>
        <dbReference type="ARBA" id="ARBA00022692"/>
    </source>
</evidence>
<comment type="similarity">
    <text evidence="2 9">Belongs to the alanine or glycine:cation symporter (AGCS) (TC 2.A.25) family.</text>
</comment>
<feature type="transmembrane region" description="Helical" evidence="9">
    <location>
        <begin position="137"/>
        <end position="158"/>
    </location>
</feature>
<reference evidence="10 11" key="2">
    <citation type="submission" date="2010-03" db="EMBL/GenBank/DDBJ databases">
        <authorList>
            <person name="Pajon A."/>
        </authorList>
    </citation>
    <scope>NUCLEOTIDE SEQUENCE [LARGE SCALE GENOMIC DNA]</scope>
    <source>
        <strain evidence="10 11">SGP1</strain>
    </source>
</reference>
<dbReference type="NCBIfam" id="TIGR00835">
    <property type="entry name" value="agcS"/>
    <property type="match status" value="1"/>
</dbReference>
<feature type="transmembrane region" description="Helical" evidence="9">
    <location>
        <begin position="391"/>
        <end position="409"/>
    </location>
</feature>
<name>A0AB94IXN9_9BACT</name>
<dbReference type="FunFam" id="1.20.1740.10:FF:000004">
    <property type="entry name" value="Sodium:alanine symporter family protein"/>
    <property type="match status" value="1"/>
</dbReference>
<reference evidence="11" key="1">
    <citation type="submission" date="2010-03" db="EMBL/GenBank/DDBJ databases">
        <title>The genome sequence of Synergistetes sp. SGP1.</title>
        <authorList>
            <consortium name="metaHIT consortium -- http://www.metahit.eu/"/>
            <person name="Pajon A."/>
            <person name="Turner K."/>
            <person name="Parkhill J."/>
            <person name="Wade W."/>
            <person name="Vartoukian S."/>
        </authorList>
    </citation>
    <scope>NUCLEOTIDE SEQUENCE [LARGE SCALE GENOMIC DNA]</scope>
    <source>
        <strain evidence="11">SGP1</strain>
    </source>
</reference>
<feature type="transmembrane region" description="Helical" evidence="9">
    <location>
        <begin position="14"/>
        <end position="33"/>
    </location>
</feature>
<dbReference type="GO" id="GO:0005283">
    <property type="term" value="F:amino acid:sodium symporter activity"/>
    <property type="evidence" value="ECO:0007669"/>
    <property type="project" value="InterPro"/>
</dbReference>
<evidence type="ECO:0000256" key="8">
    <source>
        <dbReference type="ARBA" id="ARBA00023136"/>
    </source>
</evidence>
<dbReference type="PANTHER" id="PTHR30330:SF7">
    <property type="entry name" value="SODIUM_PROTON-DEPENDENT ALANINE CARRIER PROTEIN YRBD-RELATED"/>
    <property type="match status" value="1"/>
</dbReference>
<dbReference type="Gene3D" id="1.20.1740.10">
    <property type="entry name" value="Amino acid/polyamine transporter I"/>
    <property type="match status" value="1"/>
</dbReference>
<evidence type="ECO:0000313" key="11">
    <source>
        <dbReference type="Proteomes" id="UP000008957"/>
    </source>
</evidence>
<sequence>MESFGSYVNAFNDLVWSDALVYLCLITGVYFTVRMKFPQIRLIKDMVRLLIGKGSQSGISSFQAFATTVGSRVGMGNIAGVSTAIYFGGPGAIFWMWLISILGAAAAFAESALAQAYKVKVNNQYAGGAAYFSEQGLHFKPLSILFAIATILGPGILMPGVQVQSIALSFDMAFQVNDIVVGVLCTVLVAMVICGGIKRISVVAELLAPVMCVAYILITLYIFAVNIDKVPGAFALIFRSAFGMEQAFAGIVGAAISWGVKRGVYSNEAGQGSGAIVAAAAECDHPAEQGLVQAFSVFVDTLVICTASALIIILTNSYNVVDLQEKAIVEHIPGVAYGILWAQTALVRAVGSWSGQFLAIIIVLFVFTSLMGYYYQAESNVTYLSSGNPKAIWAFRIAFLISCFAGVLIENKVVWSMGDTGCGLMAWFNIIAILLLSSKACAILKDYEEQKRSGVKPLFDPKKFNVPDVSAVWADVARKRS</sequence>
<accession>A0AB94IXN9</accession>
<gene>
    <name evidence="10" type="ORF">SY1_16260</name>
</gene>
<evidence type="ECO:0000256" key="2">
    <source>
        <dbReference type="ARBA" id="ARBA00009261"/>
    </source>
</evidence>
<dbReference type="Pfam" id="PF01235">
    <property type="entry name" value="Na_Ala_symp"/>
    <property type="match status" value="1"/>
</dbReference>
<dbReference type="PRINTS" id="PR00175">
    <property type="entry name" value="NAALASMPORT"/>
</dbReference>
<dbReference type="AlphaFoldDB" id="A0AB94IXN9"/>
<feature type="transmembrane region" description="Helical" evidence="9">
    <location>
        <begin position="179"/>
        <end position="200"/>
    </location>
</feature>
<dbReference type="PROSITE" id="PS00873">
    <property type="entry name" value="NA_ALANINE_SYMP"/>
    <property type="match status" value="1"/>
</dbReference>
<feature type="transmembrane region" description="Helical" evidence="9">
    <location>
        <begin position="294"/>
        <end position="315"/>
    </location>
</feature>
<feature type="transmembrane region" description="Helical" evidence="9">
    <location>
        <begin position="94"/>
        <end position="117"/>
    </location>
</feature>
<organism evidence="10 11">
    <name type="scientific">Fretibacterium fastidiosum</name>
    <dbReference type="NCBI Taxonomy" id="651822"/>
    <lineage>
        <taxon>Bacteria</taxon>
        <taxon>Thermotogati</taxon>
        <taxon>Synergistota</taxon>
        <taxon>Synergistia</taxon>
        <taxon>Synergistales</taxon>
        <taxon>Aminobacteriaceae</taxon>
        <taxon>Fretibacterium</taxon>
    </lineage>
</organism>
<dbReference type="PANTHER" id="PTHR30330">
    <property type="entry name" value="AGSS FAMILY TRANSPORTER, SODIUM-ALANINE"/>
    <property type="match status" value="1"/>
</dbReference>
<keyword evidence="11" id="KW-1185">Reference proteome</keyword>
<dbReference type="GO" id="GO:0005886">
    <property type="term" value="C:plasma membrane"/>
    <property type="evidence" value="ECO:0007669"/>
    <property type="project" value="UniProtKB-SubCell"/>
</dbReference>
<evidence type="ECO:0000256" key="6">
    <source>
        <dbReference type="ARBA" id="ARBA00022847"/>
    </source>
</evidence>
<evidence type="ECO:0000256" key="9">
    <source>
        <dbReference type="RuleBase" id="RU363064"/>
    </source>
</evidence>
<evidence type="ECO:0000256" key="4">
    <source>
        <dbReference type="ARBA" id="ARBA00022475"/>
    </source>
</evidence>
<dbReference type="InterPro" id="IPR001463">
    <property type="entry name" value="Na/Ala_symport"/>
</dbReference>
<dbReference type="Proteomes" id="UP000008957">
    <property type="component" value="Chromosome"/>
</dbReference>
<evidence type="ECO:0000256" key="3">
    <source>
        <dbReference type="ARBA" id="ARBA00022448"/>
    </source>
</evidence>
<keyword evidence="3 9" id="KW-0813">Transport</keyword>
<keyword evidence="8 9" id="KW-0472">Membrane</keyword>
<evidence type="ECO:0000256" key="7">
    <source>
        <dbReference type="ARBA" id="ARBA00022989"/>
    </source>
</evidence>
<keyword evidence="5 9" id="KW-0812">Transmembrane</keyword>
<feature type="transmembrane region" description="Helical" evidence="9">
    <location>
        <begin position="327"/>
        <end position="347"/>
    </location>
</feature>
<keyword evidence="7 9" id="KW-1133">Transmembrane helix</keyword>
<protein>
    <submittedName>
        <fullName evidence="10">Amino acid carrier protein</fullName>
    </submittedName>
</protein>
<proteinExistence type="inferred from homology"/>
<dbReference type="KEGG" id="sbr:SY1_16260"/>
<dbReference type="RefSeq" id="WP_015556750.1">
    <property type="nucleotide sequence ID" value="NC_021038.1"/>
</dbReference>
<keyword evidence="6 9" id="KW-0769">Symport</keyword>
<dbReference type="EMBL" id="FP929056">
    <property type="protein sequence ID" value="CBL28603.1"/>
    <property type="molecule type" value="Genomic_DNA"/>
</dbReference>
<feature type="transmembrane region" description="Helical" evidence="9">
    <location>
        <begin position="424"/>
        <end position="444"/>
    </location>
</feature>
<feature type="transmembrane region" description="Helical" evidence="9">
    <location>
        <begin position="353"/>
        <end position="375"/>
    </location>
</feature>
<evidence type="ECO:0000313" key="10">
    <source>
        <dbReference type="EMBL" id="CBL28603.1"/>
    </source>
</evidence>